<comment type="subunit">
    <text evidence="6">Monomer.</text>
</comment>
<dbReference type="GO" id="GO:0004326">
    <property type="term" value="F:tetrahydrofolylpolyglutamate synthase activity"/>
    <property type="evidence" value="ECO:0007669"/>
    <property type="project" value="UniProtKB-EC"/>
</dbReference>
<dbReference type="InterPro" id="IPR036565">
    <property type="entry name" value="Mur-like_cat_sf"/>
</dbReference>
<gene>
    <name evidence="26" type="primary">folC</name>
    <name evidence="26" type="ORF">HUK38_13260</name>
</gene>
<evidence type="ECO:0000256" key="13">
    <source>
        <dbReference type="ARBA" id="ARBA00022840"/>
    </source>
</evidence>
<dbReference type="Proteomes" id="UP000548632">
    <property type="component" value="Unassembled WGS sequence"/>
</dbReference>
<dbReference type="GO" id="GO:0046654">
    <property type="term" value="P:tetrahydrofolate biosynthetic process"/>
    <property type="evidence" value="ECO:0007669"/>
    <property type="project" value="UniProtKB-UniPathway"/>
</dbReference>
<comment type="catalytic activity">
    <reaction evidence="21">
        <text>(6R)-5,10-methylenetetrahydrofolyl-(gamma-L-Glu)(n) + L-glutamate + ATP = (6R)-5,10-methylenetetrahydrofolyl-(gamma-L-Glu)(n+1) + ADP + phosphate + H(+)</text>
        <dbReference type="Rhea" id="RHEA:51912"/>
        <dbReference type="Rhea" id="RHEA-COMP:13257"/>
        <dbReference type="Rhea" id="RHEA-COMP:13258"/>
        <dbReference type="ChEBI" id="CHEBI:15378"/>
        <dbReference type="ChEBI" id="CHEBI:29985"/>
        <dbReference type="ChEBI" id="CHEBI:30616"/>
        <dbReference type="ChEBI" id="CHEBI:43474"/>
        <dbReference type="ChEBI" id="CHEBI:136572"/>
        <dbReference type="ChEBI" id="CHEBI:456216"/>
        <dbReference type="EC" id="6.3.2.17"/>
    </reaction>
</comment>
<dbReference type="EMBL" id="JABVCQ010000040">
    <property type="protein sequence ID" value="MBB1127184.1"/>
    <property type="molecule type" value="Genomic_DNA"/>
</dbReference>
<evidence type="ECO:0000256" key="2">
    <source>
        <dbReference type="ARBA" id="ARBA00002714"/>
    </source>
</evidence>
<evidence type="ECO:0000256" key="12">
    <source>
        <dbReference type="ARBA" id="ARBA00022741"/>
    </source>
</evidence>
<evidence type="ECO:0000259" key="24">
    <source>
        <dbReference type="Pfam" id="PF02875"/>
    </source>
</evidence>
<evidence type="ECO:0000256" key="20">
    <source>
        <dbReference type="ARBA" id="ARBA00047808"/>
    </source>
</evidence>
<dbReference type="GO" id="GO:0046872">
    <property type="term" value="F:metal ion binding"/>
    <property type="evidence" value="ECO:0007669"/>
    <property type="project" value="UniProtKB-KW"/>
</dbReference>
<name>A0A839HFG9_9GAMM</name>
<comment type="caution">
    <text evidence="26">The sequence shown here is derived from an EMBL/GenBank/DDBJ whole genome shotgun (WGS) entry which is preliminary data.</text>
</comment>
<keyword evidence="27" id="KW-1185">Reference proteome</keyword>
<evidence type="ECO:0000256" key="1">
    <source>
        <dbReference type="ARBA" id="ARBA00001946"/>
    </source>
</evidence>
<dbReference type="UniPathway" id="UPA00077">
    <property type="reaction ID" value="UER00157"/>
</dbReference>
<dbReference type="AlphaFoldDB" id="A0A839HFG9"/>
<comment type="catalytic activity">
    <reaction evidence="19">
        <text>(6S)-5,6,7,8-tetrahydrofolyl-(gamma-L-Glu)(n) + L-glutamate + ATP = (6S)-5,6,7,8-tetrahydrofolyl-(gamma-L-Glu)(n+1) + ADP + phosphate + H(+)</text>
        <dbReference type="Rhea" id="RHEA:10580"/>
        <dbReference type="Rhea" id="RHEA-COMP:14738"/>
        <dbReference type="Rhea" id="RHEA-COMP:14740"/>
        <dbReference type="ChEBI" id="CHEBI:15378"/>
        <dbReference type="ChEBI" id="CHEBI:29985"/>
        <dbReference type="ChEBI" id="CHEBI:30616"/>
        <dbReference type="ChEBI" id="CHEBI:43474"/>
        <dbReference type="ChEBI" id="CHEBI:141005"/>
        <dbReference type="ChEBI" id="CHEBI:456216"/>
        <dbReference type="EC" id="6.3.2.17"/>
    </reaction>
</comment>
<comment type="catalytic activity">
    <reaction evidence="20">
        <text>10-formyltetrahydrofolyl-(gamma-L-Glu)(n) + L-glutamate + ATP = 10-formyltetrahydrofolyl-(gamma-L-Glu)(n+1) + ADP + phosphate + H(+)</text>
        <dbReference type="Rhea" id="RHEA:51904"/>
        <dbReference type="Rhea" id="RHEA-COMP:13088"/>
        <dbReference type="Rhea" id="RHEA-COMP:14300"/>
        <dbReference type="ChEBI" id="CHEBI:15378"/>
        <dbReference type="ChEBI" id="CHEBI:29985"/>
        <dbReference type="ChEBI" id="CHEBI:30616"/>
        <dbReference type="ChEBI" id="CHEBI:43474"/>
        <dbReference type="ChEBI" id="CHEBI:134413"/>
        <dbReference type="ChEBI" id="CHEBI:456216"/>
        <dbReference type="EC" id="6.3.2.17"/>
    </reaction>
</comment>
<keyword evidence="13 23" id="KW-0067">ATP-binding</keyword>
<keyword evidence="11" id="KW-0479">Metal-binding</keyword>
<comment type="cofactor">
    <cofactor evidence="1">
        <name>Mg(2+)</name>
        <dbReference type="ChEBI" id="CHEBI:18420"/>
    </cofactor>
</comment>
<organism evidence="26 27">
    <name type="scientific">Thiospirillum jenense</name>
    <dbReference type="NCBI Taxonomy" id="1653858"/>
    <lineage>
        <taxon>Bacteria</taxon>
        <taxon>Pseudomonadati</taxon>
        <taxon>Pseudomonadota</taxon>
        <taxon>Gammaproteobacteria</taxon>
        <taxon>Chromatiales</taxon>
        <taxon>Chromatiaceae</taxon>
        <taxon>Thiospirillum</taxon>
    </lineage>
</organism>
<dbReference type="GO" id="GO:0008841">
    <property type="term" value="F:dihydrofolate synthase activity"/>
    <property type="evidence" value="ECO:0007669"/>
    <property type="project" value="UniProtKB-EC"/>
</dbReference>
<evidence type="ECO:0000256" key="7">
    <source>
        <dbReference type="ARBA" id="ARBA00013023"/>
    </source>
</evidence>
<dbReference type="GO" id="GO:0005737">
    <property type="term" value="C:cytoplasm"/>
    <property type="evidence" value="ECO:0007669"/>
    <property type="project" value="TreeGrafter"/>
</dbReference>
<feature type="domain" description="Mur ligase central" evidence="25">
    <location>
        <begin position="47"/>
        <end position="261"/>
    </location>
</feature>
<evidence type="ECO:0000256" key="9">
    <source>
        <dbReference type="ARBA" id="ARBA00019357"/>
    </source>
</evidence>
<dbReference type="InterPro" id="IPR001645">
    <property type="entry name" value="Folylpolyglutamate_synth"/>
</dbReference>
<evidence type="ECO:0000256" key="5">
    <source>
        <dbReference type="ARBA" id="ARBA00008276"/>
    </source>
</evidence>
<dbReference type="NCBIfam" id="NF008101">
    <property type="entry name" value="PRK10846.1"/>
    <property type="match status" value="1"/>
</dbReference>
<sequence length="428" mass="46300">MRFNTLAAWLAWQETLHPQRIELRLERVATVWSRLWSGDFPAALITVGGTNGKGSCVALLDNAYRAAGYRCCSYTSPHLLRYNERINLNGQPVSDADLCAAFERVDQARSDLRLTYFEFGTLAALDLFARAAPDVVILEVGLGGRLDAVNILGADVALVTSIGYDHTAWLGDTLDQIAVEKAGIFRPQRPAVIGQRDAPARLRQRAEDIGATVSQLGHEFDWQQTTADSWQWRGNNGVAPLALPLPRLRGQFQLDNAAAVAQVIECLSNRLPVPVTALRQALLRTSLAGRFQVIPGAVNWILDVAHNPAAAATLADNLRRWRHDHAGAVHAVVAIFSDKDAVGIAQQLAPVIDTWHLAAAASERALPVEQLAAAVATAQPSRPYHNYPDLNAALHAVQTQAHSGDTVLVTGSFVTVEAALHTAGMTII</sequence>
<dbReference type="SUPFAM" id="SSF53244">
    <property type="entry name" value="MurD-like peptide ligases, peptide-binding domain"/>
    <property type="match status" value="1"/>
</dbReference>
<evidence type="ECO:0000256" key="14">
    <source>
        <dbReference type="ARBA" id="ARBA00022842"/>
    </source>
</evidence>
<comment type="catalytic activity">
    <reaction evidence="22">
        <text>7,8-dihydropteroate + L-glutamate + ATP = 7,8-dihydrofolate + ADP + phosphate + H(+)</text>
        <dbReference type="Rhea" id="RHEA:23584"/>
        <dbReference type="ChEBI" id="CHEBI:15378"/>
        <dbReference type="ChEBI" id="CHEBI:17839"/>
        <dbReference type="ChEBI" id="CHEBI:29985"/>
        <dbReference type="ChEBI" id="CHEBI:30616"/>
        <dbReference type="ChEBI" id="CHEBI:43474"/>
        <dbReference type="ChEBI" id="CHEBI:57451"/>
        <dbReference type="ChEBI" id="CHEBI:456216"/>
        <dbReference type="EC" id="6.3.2.12"/>
    </reaction>
</comment>
<proteinExistence type="inferred from homology"/>
<dbReference type="PANTHER" id="PTHR11136:SF0">
    <property type="entry name" value="DIHYDROFOLATE SYNTHETASE-RELATED"/>
    <property type="match status" value="1"/>
</dbReference>
<protein>
    <recommendedName>
        <fullName evidence="9">Dihydrofolate synthase/folylpolyglutamate synthase</fullName>
        <ecNumber evidence="7">6.3.2.12</ecNumber>
        <ecNumber evidence="8">6.3.2.17</ecNumber>
    </recommendedName>
    <alternativeName>
        <fullName evidence="18">Folylpoly-gamma-glutamate synthetase-dihydrofolate synthetase</fullName>
    </alternativeName>
    <alternativeName>
        <fullName evidence="16">Folylpolyglutamate synthetase</fullName>
    </alternativeName>
    <alternativeName>
        <fullName evidence="17">Tetrahydrofolylpolyglutamate synthase</fullName>
    </alternativeName>
</protein>
<evidence type="ECO:0000256" key="23">
    <source>
        <dbReference type="PIRNR" id="PIRNR001563"/>
    </source>
</evidence>
<comment type="pathway">
    <text evidence="4">Cofactor biosynthesis; tetrahydrofolylpolyglutamate biosynthesis.</text>
</comment>
<dbReference type="PIRSF" id="PIRSF001563">
    <property type="entry name" value="Folylpolyglu_synth"/>
    <property type="match status" value="1"/>
</dbReference>
<dbReference type="GO" id="GO:0005524">
    <property type="term" value="F:ATP binding"/>
    <property type="evidence" value="ECO:0007669"/>
    <property type="project" value="UniProtKB-KW"/>
</dbReference>
<accession>A0A839HFG9</accession>
<dbReference type="InterPro" id="IPR004101">
    <property type="entry name" value="Mur_ligase_C"/>
</dbReference>
<evidence type="ECO:0000256" key="19">
    <source>
        <dbReference type="ARBA" id="ARBA00047493"/>
    </source>
</evidence>
<evidence type="ECO:0000256" key="21">
    <source>
        <dbReference type="ARBA" id="ARBA00049035"/>
    </source>
</evidence>
<evidence type="ECO:0000256" key="3">
    <source>
        <dbReference type="ARBA" id="ARBA00004799"/>
    </source>
</evidence>
<keyword evidence="10 23" id="KW-0436">Ligase</keyword>
<evidence type="ECO:0000256" key="6">
    <source>
        <dbReference type="ARBA" id="ARBA00011245"/>
    </source>
</evidence>
<evidence type="ECO:0000256" key="4">
    <source>
        <dbReference type="ARBA" id="ARBA00005150"/>
    </source>
</evidence>
<evidence type="ECO:0000256" key="22">
    <source>
        <dbReference type="ARBA" id="ARBA00049161"/>
    </source>
</evidence>
<evidence type="ECO:0000256" key="15">
    <source>
        <dbReference type="ARBA" id="ARBA00022909"/>
    </source>
</evidence>
<comment type="pathway">
    <text evidence="3">Cofactor biosynthesis; tetrahydrofolate biosynthesis; 7,8-dihydrofolate from 2-amino-4-hydroxy-6-hydroxymethyl-7,8-dihydropteridine diphosphate and 4-aminobenzoate: step 2/2.</text>
</comment>
<evidence type="ECO:0000256" key="18">
    <source>
        <dbReference type="ARBA" id="ARBA00032510"/>
    </source>
</evidence>
<dbReference type="Pfam" id="PF02875">
    <property type="entry name" value="Mur_ligase_C"/>
    <property type="match status" value="1"/>
</dbReference>
<comment type="similarity">
    <text evidence="5 23">Belongs to the folylpolyglutamate synthase family.</text>
</comment>
<dbReference type="PANTHER" id="PTHR11136">
    <property type="entry name" value="FOLYLPOLYGLUTAMATE SYNTHASE-RELATED"/>
    <property type="match status" value="1"/>
</dbReference>
<dbReference type="GO" id="GO:0046656">
    <property type="term" value="P:folic acid biosynthetic process"/>
    <property type="evidence" value="ECO:0007669"/>
    <property type="project" value="UniProtKB-KW"/>
</dbReference>
<dbReference type="Gene3D" id="3.90.190.20">
    <property type="entry name" value="Mur ligase, C-terminal domain"/>
    <property type="match status" value="1"/>
</dbReference>
<keyword evidence="15" id="KW-0289">Folate biosynthesis</keyword>
<evidence type="ECO:0000313" key="27">
    <source>
        <dbReference type="Proteomes" id="UP000548632"/>
    </source>
</evidence>
<evidence type="ECO:0000259" key="25">
    <source>
        <dbReference type="Pfam" id="PF08245"/>
    </source>
</evidence>
<evidence type="ECO:0000256" key="8">
    <source>
        <dbReference type="ARBA" id="ARBA00013025"/>
    </source>
</evidence>
<keyword evidence="14" id="KW-0460">Magnesium</keyword>
<dbReference type="EC" id="6.3.2.17" evidence="8"/>
<evidence type="ECO:0000313" key="26">
    <source>
        <dbReference type="EMBL" id="MBB1127184.1"/>
    </source>
</evidence>
<dbReference type="EC" id="6.3.2.12" evidence="7"/>
<comment type="function">
    <text evidence="2">Functions in two distinct reactions of the de novo folate biosynthetic pathway. Catalyzes the addition of a glutamate residue to dihydropteroate (7,8-dihydropteroate or H2Pte) to form dihydrofolate (7,8-dihydrofolate monoglutamate or H2Pte-Glu). Also catalyzes successive additions of L-glutamate to tetrahydrofolate or 10-formyltetrahydrofolate or 5,10-methylenetetrahydrofolate, leading to folylpolyglutamate derivatives.</text>
</comment>
<dbReference type="Gene3D" id="3.40.1190.10">
    <property type="entry name" value="Mur-like, catalytic domain"/>
    <property type="match status" value="1"/>
</dbReference>
<evidence type="ECO:0000256" key="16">
    <source>
        <dbReference type="ARBA" id="ARBA00030048"/>
    </source>
</evidence>
<evidence type="ECO:0000256" key="10">
    <source>
        <dbReference type="ARBA" id="ARBA00022598"/>
    </source>
</evidence>
<dbReference type="InterPro" id="IPR013221">
    <property type="entry name" value="Mur_ligase_cen"/>
</dbReference>
<dbReference type="RefSeq" id="WP_182584811.1">
    <property type="nucleotide sequence ID" value="NZ_JABVCQ010000040.1"/>
</dbReference>
<dbReference type="FunFam" id="3.40.1190.10:FF:000004">
    <property type="entry name" value="Dihydrofolate synthase/folylpolyglutamate synthase"/>
    <property type="match status" value="1"/>
</dbReference>
<keyword evidence="12 23" id="KW-0547">Nucleotide-binding</keyword>
<dbReference type="InterPro" id="IPR036615">
    <property type="entry name" value="Mur_ligase_C_dom_sf"/>
</dbReference>
<dbReference type="SUPFAM" id="SSF53623">
    <property type="entry name" value="MurD-like peptide ligases, catalytic domain"/>
    <property type="match status" value="1"/>
</dbReference>
<evidence type="ECO:0000256" key="17">
    <source>
        <dbReference type="ARBA" id="ARBA00030592"/>
    </source>
</evidence>
<dbReference type="Pfam" id="PF08245">
    <property type="entry name" value="Mur_ligase_M"/>
    <property type="match status" value="1"/>
</dbReference>
<evidence type="ECO:0000256" key="11">
    <source>
        <dbReference type="ARBA" id="ARBA00022723"/>
    </source>
</evidence>
<dbReference type="NCBIfam" id="TIGR01499">
    <property type="entry name" value="folC"/>
    <property type="match status" value="1"/>
</dbReference>
<reference evidence="26 27" key="1">
    <citation type="journal article" date="2020" name="Arch. Microbiol.">
        <title>The genome sequence of the giant phototrophic gammaproteobacterium Thiospirillum jenense gives insight into its physiological properties and phylogenetic relationships.</title>
        <authorList>
            <person name="Imhoff J.F."/>
            <person name="Meyer T.E."/>
            <person name="Kyndt J.A."/>
        </authorList>
    </citation>
    <scope>NUCLEOTIDE SEQUENCE [LARGE SCALE GENOMIC DNA]</scope>
    <source>
        <strain evidence="26 27">DSM 216</strain>
    </source>
</reference>
<feature type="domain" description="Mur ligase C-terminal" evidence="24">
    <location>
        <begin position="289"/>
        <end position="413"/>
    </location>
</feature>